<comment type="subcellular location">
    <subcellularLocation>
        <location evidence="1">Nucleus</location>
    </subcellularLocation>
</comment>
<evidence type="ECO:0000256" key="3">
    <source>
        <dbReference type="ARBA" id="ARBA00023015"/>
    </source>
</evidence>
<proteinExistence type="inferred from homology"/>
<sequence>MEARPPLSIQRSSTRQLNNFGASGALSSSLPVLPTTLEEKFPKLPDSQQVSMEREFMSHPSAVHHPLSSNSAIVGHIFSSSLEVSTDLHFSSVSQRERHSRQAPFISQPSNSEGSMLLMHSCHSGLLQSTASSHYTKENNNDPWCRDSLPDFLDYPVNTSVLNSQLESNNGGGCVIPSEELGKRNDWQEWADNLINDDNDALTADWNELLVDTSVADPEPKIAYQVSKLSTSFSVHQPQEHQQLPVASGENSIVATTKPRMRWTQELHEAFVEAVNKLGGSERATPKGVLKLMKVEGLTIYHVKSHLQKYRTARYKPESSEGSSEKKLTPLEELSSLDLKTGIEITEALRLQVEVQKRLHEQLEIQRNLQLRIEEQGRYLQMMFEKQSKSGIDLLKTSTSTMDNPCAQSAYTSQNSPAKNEPAAASQEDHQETGNDLVNATISSEEDSQKLAGKWNATGTEASDPEANVADDPNSPPSKRAKVDV</sequence>
<evidence type="ECO:0000256" key="1">
    <source>
        <dbReference type="ARBA" id="ARBA00004123"/>
    </source>
</evidence>
<dbReference type="Pfam" id="PF14379">
    <property type="entry name" value="Myb_CC_LHEQLE"/>
    <property type="match status" value="1"/>
</dbReference>
<keyword evidence="3" id="KW-0805">Transcription regulation</keyword>
<protein>
    <recommendedName>
        <fullName evidence="8">HTH myb-type domain-containing protein</fullName>
    </recommendedName>
</protein>
<dbReference type="InterPro" id="IPR046955">
    <property type="entry name" value="PHR1-like"/>
</dbReference>
<keyword evidence="6" id="KW-0539">Nucleus</keyword>
<dbReference type="EMBL" id="CAUOFW020001970">
    <property type="protein sequence ID" value="CAK9149974.1"/>
    <property type="molecule type" value="Genomic_DNA"/>
</dbReference>
<dbReference type="InterPro" id="IPR001005">
    <property type="entry name" value="SANT/Myb"/>
</dbReference>
<feature type="region of interest" description="Disordered" evidence="7">
    <location>
        <begin position="396"/>
        <end position="485"/>
    </location>
</feature>
<keyword evidence="5" id="KW-0804">Transcription</keyword>
<dbReference type="PANTHER" id="PTHR31499:SF80">
    <property type="entry name" value="HTH MYB-TYPE DOMAIN-CONTAINING PROTEIN"/>
    <property type="match status" value="1"/>
</dbReference>
<dbReference type="PANTHER" id="PTHR31499">
    <property type="entry name" value="MYB FAMILY TRANSCRIPTION FACTOR PHL11"/>
    <property type="match status" value="1"/>
</dbReference>
<dbReference type="InterPro" id="IPR017930">
    <property type="entry name" value="Myb_dom"/>
</dbReference>
<dbReference type="InterPro" id="IPR009057">
    <property type="entry name" value="Homeodomain-like_sf"/>
</dbReference>
<evidence type="ECO:0000256" key="7">
    <source>
        <dbReference type="SAM" id="MobiDB-lite"/>
    </source>
</evidence>
<keyword evidence="4" id="KW-0175">Coiled coil</keyword>
<evidence type="ECO:0000313" key="10">
    <source>
        <dbReference type="Proteomes" id="UP001642360"/>
    </source>
</evidence>
<gene>
    <name evidence="9" type="ORF">ILEXP_LOCUS18088</name>
</gene>
<evidence type="ECO:0000313" key="9">
    <source>
        <dbReference type="EMBL" id="CAK9149974.1"/>
    </source>
</evidence>
<comment type="caution">
    <text evidence="9">The sequence shown here is derived from an EMBL/GenBank/DDBJ whole genome shotgun (WGS) entry which is preliminary data.</text>
</comment>
<evidence type="ECO:0000256" key="6">
    <source>
        <dbReference type="ARBA" id="ARBA00023242"/>
    </source>
</evidence>
<name>A0ABC8RYG3_9AQUA</name>
<dbReference type="SUPFAM" id="SSF46689">
    <property type="entry name" value="Homeodomain-like"/>
    <property type="match status" value="1"/>
</dbReference>
<dbReference type="Gene3D" id="1.10.10.60">
    <property type="entry name" value="Homeodomain-like"/>
    <property type="match status" value="1"/>
</dbReference>
<dbReference type="Pfam" id="PF00249">
    <property type="entry name" value="Myb_DNA-binding"/>
    <property type="match status" value="1"/>
</dbReference>
<organism evidence="9 10">
    <name type="scientific">Ilex paraguariensis</name>
    <name type="common">yerba mate</name>
    <dbReference type="NCBI Taxonomy" id="185542"/>
    <lineage>
        <taxon>Eukaryota</taxon>
        <taxon>Viridiplantae</taxon>
        <taxon>Streptophyta</taxon>
        <taxon>Embryophyta</taxon>
        <taxon>Tracheophyta</taxon>
        <taxon>Spermatophyta</taxon>
        <taxon>Magnoliopsida</taxon>
        <taxon>eudicotyledons</taxon>
        <taxon>Gunneridae</taxon>
        <taxon>Pentapetalae</taxon>
        <taxon>asterids</taxon>
        <taxon>campanulids</taxon>
        <taxon>Aquifoliales</taxon>
        <taxon>Aquifoliaceae</taxon>
        <taxon>Ilex</taxon>
    </lineage>
</organism>
<evidence type="ECO:0000259" key="8">
    <source>
        <dbReference type="PROSITE" id="PS51294"/>
    </source>
</evidence>
<reference evidence="9 10" key="1">
    <citation type="submission" date="2024-02" db="EMBL/GenBank/DDBJ databases">
        <authorList>
            <person name="Vignale AGUSTIN F."/>
            <person name="Sosa J E."/>
            <person name="Modenutti C."/>
        </authorList>
    </citation>
    <scope>NUCLEOTIDE SEQUENCE [LARGE SCALE GENOMIC DNA]</scope>
</reference>
<feature type="compositionally biased region" description="Polar residues" evidence="7">
    <location>
        <begin position="396"/>
        <end position="418"/>
    </location>
</feature>
<dbReference type="InterPro" id="IPR025756">
    <property type="entry name" value="Myb_CC_LHEQLE"/>
</dbReference>
<feature type="compositionally biased region" description="Polar residues" evidence="7">
    <location>
        <begin position="434"/>
        <end position="443"/>
    </location>
</feature>
<dbReference type="FunFam" id="1.10.10.60:FF:000002">
    <property type="entry name" value="Myb family transcription factor"/>
    <property type="match status" value="1"/>
</dbReference>
<comment type="similarity">
    <text evidence="2">Belongs to the MYB-CC family.</text>
</comment>
<dbReference type="PROSITE" id="PS51294">
    <property type="entry name" value="HTH_MYB"/>
    <property type="match status" value="1"/>
</dbReference>
<dbReference type="InterPro" id="IPR006447">
    <property type="entry name" value="Myb_dom_plants"/>
</dbReference>
<evidence type="ECO:0000256" key="2">
    <source>
        <dbReference type="ARBA" id="ARBA00006783"/>
    </source>
</evidence>
<keyword evidence="10" id="KW-1185">Reference proteome</keyword>
<dbReference type="AlphaFoldDB" id="A0ABC8RYG3"/>
<dbReference type="NCBIfam" id="TIGR01557">
    <property type="entry name" value="myb_SHAQKYF"/>
    <property type="match status" value="1"/>
</dbReference>
<accession>A0ABC8RYG3</accession>
<evidence type="ECO:0000256" key="5">
    <source>
        <dbReference type="ARBA" id="ARBA00023163"/>
    </source>
</evidence>
<feature type="domain" description="HTH myb-type" evidence="8">
    <location>
        <begin position="255"/>
        <end position="315"/>
    </location>
</feature>
<evidence type="ECO:0000256" key="4">
    <source>
        <dbReference type="ARBA" id="ARBA00023054"/>
    </source>
</evidence>
<dbReference type="GO" id="GO:0005634">
    <property type="term" value="C:nucleus"/>
    <property type="evidence" value="ECO:0007669"/>
    <property type="project" value="UniProtKB-SubCell"/>
</dbReference>
<dbReference type="Proteomes" id="UP001642360">
    <property type="component" value="Unassembled WGS sequence"/>
</dbReference>